<dbReference type="InterPro" id="IPR007921">
    <property type="entry name" value="CHAP_dom"/>
</dbReference>
<evidence type="ECO:0000259" key="2">
    <source>
        <dbReference type="PROSITE" id="PS50911"/>
    </source>
</evidence>
<dbReference type="Pfam" id="PF05257">
    <property type="entry name" value="CHAP"/>
    <property type="match status" value="1"/>
</dbReference>
<dbReference type="SUPFAM" id="SSF54001">
    <property type="entry name" value="Cysteine proteinases"/>
    <property type="match status" value="1"/>
</dbReference>
<dbReference type="RefSeq" id="WP_039337724.1">
    <property type="nucleotide sequence ID" value="NZ_JRVC01000027.1"/>
</dbReference>
<feature type="signal peptide" evidence="1">
    <location>
        <begin position="1"/>
        <end position="23"/>
    </location>
</feature>
<comment type="caution">
    <text evidence="3">The sequence shown here is derived from an EMBL/GenBank/DDBJ whole genome shotgun (WGS) entry which is preliminary data.</text>
</comment>
<dbReference type="AlphaFoldDB" id="A0A0B9A000"/>
<dbReference type="STRING" id="48936.NJ75_04102"/>
<dbReference type="EMBL" id="JRVC01000027">
    <property type="protein sequence ID" value="KHS42664.1"/>
    <property type="molecule type" value="Genomic_DNA"/>
</dbReference>
<name>A0A0B9A000_9SPHN</name>
<evidence type="ECO:0000256" key="1">
    <source>
        <dbReference type="SAM" id="SignalP"/>
    </source>
</evidence>
<dbReference type="PROSITE" id="PS50911">
    <property type="entry name" value="CHAP"/>
    <property type="match status" value="1"/>
</dbReference>
<sequence length="257" mass="28028">MREKICRFGLLGALILLGTGANAAEFRDSSRLGTGDYDQAEALPYLQCVPYAREVSGIKIYGDALTWWDQAEGRYARGHRPKVGAVMSFAPHGRMELGHVAAVSRVIDSRTVLLRHANWSPIDGRRGQIENDVRAVDVSEANDWSEVRVWYAPIGNLGTTAWPVNGFIYPNKAGTKERLTLLSSASKARATESPRATIGADFLKGIKPEVAVRTSPVRRELAYRYEAPKTAVARPVAKASGGLANDPIGRIIAAKTR</sequence>
<feature type="chain" id="PRO_5002127996" evidence="1">
    <location>
        <begin position="24"/>
        <end position="257"/>
    </location>
</feature>
<keyword evidence="4" id="KW-1185">Reference proteome</keyword>
<evidence type="ECO:0000313" key="4">
    <source>
        <dbReference type="Proteomes" id="UP000031338"/>
    </source>
</evidence>
<accession>A0A0B9A000</accession>
<dbReference type="Proteomes" id="UP000031338">
    <property type="component" value="Unassembled WGS sequence"/>
</dbReference>
<dbReference type="Gene3D" id="3.90.1720.10">
    <property type="entry name" value="endopeptidase domain like (from Nostoc punctiforme)"/>
    <property type="match status" value="1"/>
</dbReference>
<keyword evidence="1" id="KW-0732">Signal</keyword>
<evidence type="ECO:0000313" key="3">
    <source>
        <dbReference type="EMBL" id="KHS42664.1"/>
    </source>
</evidence>
<proteinExistence type="predicted"/>
<protein>
    <submittedName>
        <fullName evidence="3">Surface antigen</fullName>
    </submittedName>
</protein>
<dbReference type="InterPro" id="IPR038765">
    <property type="entry name" value="Papain-like_cys_pep_sf"/>
</dbReference>
<organism evidence="3 4">
    <name type="scientific">Novosphingobium subterraneum</name>
    <dbReference type="NCBI Taxonomy" id="48936"/>
    <lineage>
        <taxon>Bacteria</taxon>
        <taxon>Pseudomonadati</taxon>
        <taxon>Pseudomonadota</taxon>
        <taxon>Alphaproteobacteria</taxon>
        <taxon>Sphingomonadales</taxon>
        <taxon>Sphingomonadaceae</taxon>
        <taxon>Novosphingobium</taxon>
    </lineage>
</organism>
<feature type="domain" description="Peptidase C51" evidence="2">
    <location>
        <begin position="23"/>
        <end position="148"/>
    </location>
</feature>
<gene>
    <name evidence="3" type="ORF">NJ75_04102</name>
</gene>
<dbReference type="PATRIC" id="fig|48936.3.peg.4132"/>
<reference evidence="3 4" key="1">
    <citation type="submission" date="2014-10" db="EMBL/GenBank/DDBJ databases">
        <title>Draft genome sequence of Novosphingobium subterraneum DSM 12447.</title>
        <authorList>
            <person name="Gan H.M."/>
            <person name="Gan H.Y."/>
            <person name="Savka M.A."/>
        </authorList>
    </citation>
    <scope>NUCLEOTIDE SEQUENCE [LARGE SCALE GENOMIC DNA]</scope>
    <source>
        <strain evidence="3 4">DSM 12447</strain>
    </source>
</reference>